<dbReference type="KEGG" id="des:DSOUD_1501"/>
<gene>
    <name evidence="8" type="ORF">DSOUD_1501</name>
</gene>
<evidence type="ECO:0000256" key="1">
    <source>
        <dbReference type="ARBA" id="ARBA00004651"/>
    </source>
</evidence>
<evidence type="ECO:0000256" key="5">
    <source>
        <dbReference type="ARBA" id="ARBA00023136"/>
    </source>
</evidence>
<dbReference type="Pfam" id="PF13396">
    <property type="entry name" value="PLDc_N"/>
    <property type="match status" value="1"/>
</dbReference>
<keyword evidence="5 6" id="KW-0472">Membrane</keyword>
<dbReference type="STRING" id="1603606.DSOUD_1501"/>
<dbReference type="PATRIC" id="fig|1603606.3.peg.1633"/>
<comment type="subcellular location">
    <subcellularLocation>
        <location evidence="1">Cell membrane</location>
        <topology evidence="1">Multi-pass membrane protein</topology>
    </subcellularLocation>
</comment>
<feature type="domain" description="Cardiolipin synthase N-terminal" evidence="7">
    <location>
        <begin position="11"/>
        <end position="53"/>
    </location>
</feature>
<dbReference type="EMBL" id="CP010802">
    <property type="protein sequence ID" value="ALC16280.1"/>
    <property type="molecule type" value="Genomic_DNA"/>
</dbReference>
<keyword evidence="2" id="KW-1003">Cell membrane</keyword>
<dbReference type="Proteomes" id="UP000057158">
    <property type="component" value="Chromosome"/>
</dbReference>
<reference evidence="8 9" key="1">
    <citation type="submission" date="2015-07" db="EMBL/GenBank/DDBJ databases">
        <title>Isolation and Genomic Characterization of a Novel Halophilic Metal-Reducing Deltaproteobacterium from the Deep Subsurface.</title>
        <authorList>
            <person name="Badalamenti J.P."/>
            <person name="Summers Z.M."/>
            <person name="Gralnick J.A."/>
            <person name="Bond D.R."/>
        </authorList>
    </citation>
    <scope>NUCLEOTIDE SEQUENCE [LARGE SCALE GENOMIC DNA]</scope>
    <source>
        <strain evidence="8 9">WTL</strain>
    </source>
</reference>
<feature type="transmembrane region" description="Helical" evidence="6">
    <location>
        <begin position="32"/>
        <end position="51"/>
    </location>
</feature>
<keyword evidence="4 6" id="KW-1133">Transmembrane helix</keyword>
<evidence type="ECO:0000256" key="2">
    <source>
        <dbReference type="ARBA" id="ARBA00022475"/>
    </source>
</evidence>
<evidence type="ECO:0000256" key="4">
    <source>
        <dbReference type="ARBA" id="ARBA00022989"/>
    </source>
</evidence>
<organism evidence="8 9">
    <name type="scientific">Desulfuromonas soudanensis</name>
    <dbReference type="NCBI Taxonomy" id="1603606"/>
    <lineage>
        <taxon>Bacteria</taxon>
        <taxon>Pseudomonadati</taxon>
        <taxon>Thermodesulfobacteriota</taxon>
        <taxon>Desulfuromonadia</taxon>
        <taxon>Desulfuromonadales</taxon>
        <taxon>Desulfuromonadaceae</taxon>
        <taxon>Desulfuromonas</taxon>
    </lineage>
</organism>
<evidence type="ECO:0000259" key="7">
    <source>
        <dbReference type="Pfam" id="PF13396"/>
    </source>
</evidence>
<dbReference type="RefSeq" id="WP_082351125.1">
    <property type="nucleotide sequence ID" value="NZ_CP010802.1"/>
</dbReference>
<keyword evidence="9" id="KW-1185">Reference proteome</keyword>
<dbReference type="GO" id="GO:0005886">
    <property type="term" value="C:plasma membrane"/>
    <property type="evidence" value="ECO:0007669"/>
    <property type="project" value="UniProtKB-SubCell"/>
</dbReference>
<keyword evidence="3 6" id="KW-0812">Transmembrane</keyword>
<evidence type="ECO:0000256" key="3">
    <source>
        <dbReference type="ARBA" id="ARBA00022692"/>
    </source>
</evidence>
<dbReference type="InterPro" id="IPR027379">
    <property type="entry name" value="CLS_N"/>
</dbReference>
<protein>
    <recommendedName>
        <fullName evidence="7">Cardiolipin synthase N-terminal domain-containing protein</fullName>
    </recommendedName>
</protein>
<proteinExistence type="predicted"/>
<sequence length="58" mass="6376">MEFLLAVAILVADIWAMVKTIQSPVTGGTKALWILLIFLLPVLGLILWIFLGPRSVRG</sequence>
<evidence type="ECO:0000313" key="9">
    <source>
        <dbReference type="Proteomes" id="UP000057158"/>
    </source>
</evidence>
<evidence type="ECO:0000313" key="8">
    <source>
        <dbReference type="EMBL" id="ALC16280.1"/>
    </source>
</evidence>
<name>A0A0M4D8X9_9BACT</name>
<accession>A0A0M4D8X9</accession>
<dbReference type="AlphaFoldDB" id="A0A0M4D8X9"/>
<evidence type="ECO:0000256" key="6">
    <source>
        <dbReference type="SAM" id="Phobius"/>
    </source>
</evidence>